<proteinExistence type="inferred from homology"/>
<evidence type="ECO:0000313" key="5">
    <source>
        <dbReference type="EMBL" id="QVY60891.1"/>
    </source>
</evidence>
<protein>
    <submittedName>
        <fullName evidence="5">GNAT family N-acetyltransferase</fullName>
    </submittedName>
</protein>
<dbReference type="EMBL" id="CP071709">
    <property type="protein sequence ID" value="QVY60891.1"/>
    <property type="molecule type" value="Genomic_DNA"/>
</dbReference>
<dbReference type="Proteomes" id="UP000679247">
    <property type="component" value="Chromosome"/>
</dbReference>
<feature type="domain" description="N-acetyltransferase" evidence="4">
    <location>
        <begin position="15"/>
        <end position="174"/>
    </location>
</feature>
<dbReference type="InterPro" id="IPR051531">
    <property type="entry name" value="N-acetyltransferase"/>
</dbReference>
<reference evidence="5 6" key="1">
    <citation type="submission" date="2021-03" db="EMBL/GenBank/DDBJ databases">
        <title>The first data on the complete genome of the tetrodotoxin-producing bacterium.</title>
        <authorList>
            <person name="Melnikova D.I."/>
            <person name="Nijland R."/>
            <person name="Magarlamov T.Y."/>
        </authorList>
    </citation>
    <scope>NUCLEOTIDE SEQUENCE [LARGE SCALE GENOMIC DNA]</scope>
    <source>
        <strain evidence="5 6">1839</strain>
    </source>
</reference>
<evidence type="ECO:0000259" key="4">
    <source>
        <dbReference type="PROSITE" id="PS51186"/>
    </source>
</evidence>
<dbReference type="CDD" id="cd04301">
    <property type="entry name" value="NAT_SF"/>
    <property type="match status" value="1"/>
</dbReference>
<keyword evidence="2" id="KW-0012">Acyltransferase</keyword>
<dbReference type="InterPro" id="IPR016181">
    <property type="entry name" value="Acyl_CoA_acyltransferase"/>
</dbReference>
<sequence>MTYNEATQTIKTSRLLLRLFTNDDASRVAELCNNDNIYKNTLYLPFPYKMEDALSWIRLHSHYFNENKKYEFAITDKVSGELYGAIALSNNHLFNHGELAYWVGEEYWGKGYGTEAAKAVIDFAFKEKQYQKVFARCFLSNPASGRVLEKVGMKKEGILRQHVKKENEYIDLVCYGILSHEAAPSP</sequence>
<dbReference type="PROSITE" id="PS51186">
    <property type="entry name" value="GNAT"/>
    <property type="match status" value="1"/>
</dbReference>
<comment type="similarity">
    <text evidence="3">Belongs to the acetyltransferase family. RimJ subfamily.</text>
</comment>
<keyword evidence="6" id="KW-1185">Reference proteome</keyword>
<evidence type="ECO:0000256" key="3">
    <source>
        <dbReference type="ARBA" id="ARBA00038502"/>
    </source>
</evidence>
<evidence type="ECO:0000256" key="1">
    <source>
        <dbReference type="ARBA" id="ARBA00022679"/>
    </source>
</evidence>
<dbReference type="RefSeq" id="WP_214475650.1">
    <property type="nucleotide sequence ID" value="NZ_CANKUS010000013.1"/>
</dbReference>
<keyword evidence="1" id="KW-0808">Transferase</keyword>
<dbReference type="PANTHER" id="PTHR43792:SF8">
    <property type="entry name" value="[RIBOSOMAL PROTEIN US5]-ALANINE N-ACETYLTRANSFERASE"/>
    <property type="match status" value="1"/>
</dbReference>
<dbReference type="PANTHER" id="PTHR43792">
    <property type="entry name" value="GNAT FAMILY, PUTATIVE (AFU_ORTHOLOGUE AFUA_3G00765)-RELATED-RELATED"/>
    <property type="match status" value="1"/>
</dbReference>
<dbReference type="Pfam" id="PF13302">
    <property type="entry name" value="Acetyltransf_3"/>
    <property type="match status" value="1"/>
</dbReference>
<name>A0ABX8F8Y8_9BACI</name>
<organism evidence="5 6">
    <name type="scientific">Cytobacillus gottheilii</name>
    <dbReference type="NCBI Taxonomy" id="859144"/>
    <lineage>
        <taxon>Bacteria</taxon>
        <taxon>Bacillati</taxon>
        <taxon>Bacillota</taxon>
        <taxon>Bacilli</taxon>
        <taxon>Bacillales</taxon>
        <taxon>Bacillaceae</taxon>
        <taxon>Cytobacillus</taxon>
    </lineage>
</organism>
<dbReference type="Gene3D" id="3.40.630.30">
    <property type="match status" value="1"/>
</dbReference>
<dbReference type="InterPro" id="IPR000182">
    <property type="entry name" value="GNAT_dom"/>
</dbReference>
<evidence type="ECO:0000313" key="6">
    <source>
        <dbReference type="Proteomes" id="UP000679247"/>
    </source>
</evidence>
<gene>
    <name evidence="5" type="ORF">J1899_18240</name>
</gene>
<dbReference type="SUPFAM" id="SSF55729">
    <property type="entry name" value="Acyl-CoA N-acyltransferases (Nat)"/>
    <property type="match status" value="1"/>
</dbReference>
<evidence type="ECO:0000256" key="2">
    <source>
        <dbReference type="ARBA" id="ARBA00023315"/>
    </source>
</evidence>
<accession>A0ABX8F8Y8</accession>